<keyword evidence="2" id="KW-0678">Repressor</keyword>
<evidence type="ECO:0000313" key="4">
    <source>
        <dbReference type="EMBL" id="MEQ2284761.1"/>
    </source>
</evidence>
<name>A0ABV0XTR3_9TELE</name>
<dbReference type="InterPro" id="IPR047167">
    <property type="entry name" value="NFE2-like"/>
</dbReference>
<protein>
    <submittedName>
        <fullName evidence="4">Uncharacterized protein</fullName>
    </submittedName>
</protein>
<organism evidence="4 5">
    <name type="scientific">Ameca splendens</name>
    <dbReference type="NCBI Taxonomy" id="208324"/>
    <lineage>
        <taxon>Eukaryota</taxon>
        <taxon>Metazoa</taxon>
        <taxon>Chordata</taxon>
        <taxon>Craniata</taxon>
        <taxon>Vertebrata</taxon>
        <taxon>Euteleostomi</taxon>
        <taxon>Actinopterygii</taxon>
        <taxon>Neopterygii</taxon>
        <taxon>Teleostei</taxon>
        <taxon>Neoteleostei</taxon>
        <taxon>Acanthomorphata</taxon>
        <taxon>Ovalentaria</taxon>
        <taxon>Atherinomorphae</taxon>
        <taxon>Cyprinodontiformes</taxon>
        <taxon>Goodeidae</taxon>
        <taxon>Ameca</taxon>
    </lineage>
</organism>
<evidence type="ECO:0000313" key="5">
    <source>
        <dbReference type="Proteomes" id="UP001469553"/>
    </source>
</evidence>
<dbReference type="PANTHER" id="PTHR24411:SF31">
    <property type="entry name" value="ENDOPLASMIC RETICULUM MEMBRANE SENSOR NFE2L1"/>
    <property type="match status" value="1"/>
</dbReference>
<keyword evidence="5" id="KW-1185">Reference proteome</keyword>
<feature type="compositionally biased region" description="Low complexity" evidence="3">
    <location>
        <begin position="169"/>
        <end position="189"/>
    </location>
</feature>
<dbReference type="EMBL" id="JAHRIP010011811">
    <property type="protein sequence ID" value="MEQ2284761.1"/>
    <property type="molecule type" value="Genomic_DNA"/>
</dbReference>
<dbReference type="Proteomes" id="UP001469553">
    <property type="component" value="Unassembled WGS sequence"/>
</dbReference>
<reference evidence="4 5" key="1">
    <citation type="submission" date="2021-06" db="EMBL/GenBank/DDBJ databases">
        <authorList>
            <person name="Palmer J.M."/>
        </authorList>
    </citation>
    <scope>NUCLEOTIDE SEQUENCE [LARGE SCALE GENOMIC DNA]</scope>
    <source>
        <strain evidence="4 5">AS_MEX2019</strain>
        <tissue evidence="4">Muscle</tissue>
    </source>
</reference>
<proteinExistence type="predicted"/>
<evidence type="ECO:0000256" key="3">
    <source>
        <dbReference type="SAM" id="MobiDB-lite"/>
    </source>
</evidence>
<gene>
    <name evidence="4" type="ORF">AMECASPLE_024888</name>
</gene>
<dbReference type="PANTHER" id="PTHR24411">
    <property type="entry name" value="NUCLEAR FACTOR ERYTHROID 2-RELATED FACTOR"/>
    <property type="match status" value="1"/>
</dbReference>
<accession>A0ABV0XTR3</accession>
<evidence type="ECO:0000256" key="2">
    <source>
        <dbReference type="ARBA" id="ARBA00022491"/>
    </source>
</evidence>
<evidence type="ECO:0000256" key="1">
    <source>
        <dbReference type="ARBA" id="ARBA00004123"/>
    </source>
</evidence>
<comment type="subcellular location">
    <subcellularLocation>
        <location evidence="1">Nucleus</location>
    </subcellularLocation>
</comment>
<comment type="caution">
    <text evidence="4">The sequence shown here is derived from an EMBL/GenBank/DDBJ whole genome shotgun (WGS) entry which is preliminary data.</text>
</comment>
<sequence>MLHLKKHFTEELIQMAILLGLCGVRLDVGLEPYLPRSWHEMILGQTSALTKTQFHNLHNQHSLHPKTVDLEQFFTARRLLGWVHSLDRIQVPQAELETWLVQREPGSLLGGFPEQSSLIESVQSEPTVEQGAVLGGLEEDEKKNTRTHTCHLPLYPGPGGGGSRLSRDAQTSLSPDTSSSSSGGSPRRSQASRET</sequence>
<feature type="region of interest" description="Disordered" evidence="3">
    <location>
        <begin position="120"/>
        <end position="195"/>
    </location>
</feature>